<dbReference type="Proteomes" id="UP000887569">
    <property type="component" value="Unplaced"/>
</dbReference>
<evidence type="ECO:0000313" key="2">
    <source>
        <dbReference type="WBParaSite" id="PgE358_g001_t03"/>
    </source>
</evidence>
<evidence type="ECO:0000313" key="1">
    <source>
        <dbReference type="Proteomes" id="UP000887569"/>
    </source>
</evidence>
<proteinExistence type="predicted"/>
<protein>
    <submittedName>
        <fullName evidence="2 3">Secreted protein</fullName>
    </submittedName>
</protein>
<keyword evidence="1" id="KW-1185">Reference proteome</keyword>
<evidence type="ECO:0000313" key="3">
    <source>
        <dbReference type="WBParaSite" id="PgE358_g001_t04"/>
    </source>
</evidence>
<organism evidence="1 3">
    <name type="scientific">Parascaris univalens</name>
    <name type="common">Nematode worm</name>
    <dbReference type="NCBI Taxonomy" id="6257"/>
    <lineage>
        <taxon>Eukaryota</taxon>
        <taxon>Metazoa</taxon>
        <taxon>Ecdysozoa</taxon>
        <taxon>Nematoda</taxon>
        <taxon>Chromadorea</taxon>
        <taxon>Rhabditida</taxon>
        <taxon>Spirurina</taxon>
        <taxon>Ascaridomorpha</taxon>
        <taxon>Ascaridoidea</taxon>
        <taxon>Ascarididae</taxon>
        <taxon>Parascaris</taxon>
    </lineage>
</organism>
<sequence length="89" mass="10079">MFVRFLPSARELLTLKSRISVIVTYTITRPLALSMCGHRCMRLDLETCIGSNVRRNIRETCDLTSQLCAPNAAATLHLCWFTLQFPSFG</sequence>
<reference evidence="2 3" key="1">
    <citation type="submission" date="2022-11" db="UniProtKB">
        <authorList>
            <consortium name="WormBaseParasite"/>
        </authorList>
    </citation>
    <scope>IDENTIFICATION</scope>
</reference>
<name>A0A915A5A6_PARUN</name>
<dbReference type="WBParaSite" id="PgE358_g001_t04">
    <property type="protein sequence ID" value="PgE358_g001_t04"/>
    <property type="gene ID" value="PgE358_g001"/>
</dbReference>
<dbReference type="AlphaFoldDB" id="A0A915A5A6"/>
<dbReference type="WBParaSite" id="PgE358_g001_t03">
    <property type="protein sequence ID" value="PgE358_g001_t03"/>
    <property type="gene ID" value="PgE358_g001"/>
</dbReference>
<accession>A0A915A5A6</accession>